<evidence type="ECO:0000313" key="5">
    <source>
        <dbReference type="Proteomes" id="UP000257004"/>
    </source>
</evidence>
<accession>A0A3D9FJU8</accession>
<comment type="caution">
    <text evidence="4">The sequence shown here is derived from an EMBL/GenBank/DDBJ whole genome shotgun (WGS) entry which is preliminary data.</text>
</comment>
<evidence type="ECO:0000259" key="2">
    <source>
        <dbReference type="Pfam" id="PF01370"/>
    </source>
</evidence>
<dbReference type="InterPro" id="IPR013549">
    <property type="entry name" value="DUF1731"/>
</dbReference>
<sequence>MAQNVLLTGGSGFIGKHLTDVLIEAGYSVSVLSRSDKKDTPSIQYYKWNLKQNYIDENAVLKADYIIHLAGEGIVEKRWTKRRKKAILESRTKPIDLIFSVLEKNNKKLEAFISASAVGIYGAITRSTICTEETPPANDFLGETCQIWENEVTKIENLGIRTVKVRTGIVLGKDEGFLKKMTPSFKAGFGAVLGTGKQYLPWIHIEDLCGIYLLAITNDEISGSYNACITDNTTNAGFSKTLANLFGYTIWLPKIPAFLLKIALGEMSEAVLKGQRVSSEKIQKKGFEFQFTDLERTLVHCLN</sequence>
<protein>
    <recommendedName>
        <fullName evidence="6">TIGR01777 family protein</fullName>
    </recommendedName>
</protein>
<dbReference type="InterPro" id="IPR001509">
    <property type="entry name" value="Epimerase_deHydtase"/>
</dbReference>
<dbReference type="InterPro" id="IPR036291">
    <property type="entry name" value="NAD(P)-bd_dom_sf"/>
</dbReference>
<dbReference type="EMBL" id="QRDQ01000014">
    <property type="protein sequence ID" value="RED18922.1"/>
    <property type="molecule type" value="Genomic_DNA"/>
</dbReference>
<dbReference type="PANTHER" id="PTHR11092">
    <property type="entry name" value="SUGAR NUCLEOTIDE EPIMERASE RELATED"/>
    <property type="match status" value="1"/>
</dbReference>
<keyword evidence="5" id="KW-1185">Reference proteome</keyword>
<dbReference type="Proteomes" id="UP000257004">
    <property type="component" value="Unassembled WGS sequence"/>
</dbReference>
<dbReference type="SUPFAM" id="SSF51735">
    <property type="entry name" value="NAD(P)-binding Rossmann-fold domains"/>
    <property type="match status" value="1"/>
</dbReference>
<dbReference type="Gene3D" id="3.40.50.720">
    <property type="entry name" value="NAD(P)-binding Rossmann-like Domain"/>
    <property type="match status" value="1"/>
</dbReference>
<feature type="domain" description="DUF1731" evidence="3">
    <location>
        <begin position="255"/>
        <end position="300"/>
    </location>
</feature>
<evidence type="ECO:0008006" key="6">
    <source>
        <dbReference type="Google" id="ProtNLM"/>
    </source>
</evidence>
<name>A0A3D9FJU8_9FLAO</name>
<dbReference type="NCBIfam" id="TIGR01777">
    <property type="entry name" value="yfcH"/>
    <property type="match status" value="1"/>
</dbReference>
<organism evidence="4 5">
    <name type="scientific">Flavobacterium cutihirudinis</name>
    <dbReference type="NCBI Taxonomy" id="1265740"/>
    <lineage>
        <taxon>Bacteria</taxon>
        <taxon>Pseudomonadati</taxon>
        <taxon>Bacteroidota</taxon>
        <taxon>Flavobacteriia</taxon>
        <taxon>Flavobacteriales</taxon>
        <taxon>Flavobacteriaceae</taxon>
        <taxon>Flavobacterium</taxon>
    </lineage>
</organism>
<reference evidence="4 5" key="1">
    <citation type="submission" date="2018-07" db="EMBL/GenBank/DDBJ databases">
        <title>Genomic Encyclopedia of Archaeal and Bacterial Type Strains, Phase II (KMG-II): from individual species to whole genera.</title>
        <authorList>
            <person name="Goeker M."/>
        </authorList>
    </citation>
    <scope>NUCLEOTIDE SEQUENCE [LARGE SCALE GENOMIC DNA]</scope>
    <source>
        <strain evidence="4 5">DSM 25795</strain>
    </source>
</reference>
<dbReference type="AlphaFoldDB" id="A0A3D9FJU8"/>
<dbReference type="InterPro" id="IPR010099">
    <property type="entry name" value="SDR39U1"/>
</dbReference>
<dbReference type="Pfam" id="PF08338">
    <property type="entry name" value="DUF1731"/>
    <property type="match status" value="1"/>
</dbReference>
<evidence type="ECO:0000259" key="3">
    <source>
        <dbReference type="Pfam" id="PF08338"/>
    </source>
</evidence>
<comment type="similarity">
    <text evidence="1">Belongs to the NAD(P)-dependent epimerase/dehydratase family. SDR39U1 subfamily.</text>
</comment>
<proteinExistence type="inferred from homology"/>
<feature type="domain" description="NAD-dependent epimerase/dehydratase" evidence="2">
    <location>
        <begin position="5"/>
        <end position="227"/>
    </location>
</feature>
<dbReference type="Pfam" id="PF01370">
    <property type="entry name" value="Epimerase"/>
    <property type="match status" value="1"/>
</dbReference>
<dbReference type="OrthoDB" id="9801773at2"/>
<evidence type="ECO:0000313" key="4">
    <source>
        <dbReference type="EMBL" id="RED18922.1"/>
    </source>
</evidence>
<dbReference type="PANTHER" id="PTHR11092:SF0">
    <property type="entry name" value="EPIMERASE FAMILY PROTEIN SDR39U1"/>
    <property type="match status" value="1"/>
</dbReference>
<gene>
    <name evidence="4" type="ORF">BD847_4173</name>
</gene>
<evidence type="ECO:0000256" key="1">
    <source>
        <dbReference type="ARBA" id="ARBA00009353"/>
    </source>
</evidence>
<dbReference type="RefSeq" id="WP_115890074.1">
    <property type="nucleotide sequence ID" value="NZ_QRDQ01000014.1"/>
</dbReference>